<reference evidence="2 3" key="1">
    <citation type="submission" date="2023-01" db="EMBL/GenBank/DDBJ databases">
        <title>Novel species of the genus Vogesella isolated from rivers.</title>
        <authorList>
            <person name="Lu H."/>
        </authorList>
    </citation>
    <scope>NUCLEOTIDE SEQUENCE [LARGE SCALE GENOMIC DNA]</scope>
    <source>
        <strain evidence="2 3">DC21W</strain>
    </source>
</reference>
<evidence type="ECO:0000256" key="1">
    <source>
        <dbReference type="SAM" id="SignalP"/>
    </source>
</evidence>
<comment type="caution">
    <text evidence="2">The sequence shown here is derived from an EMBL/GenBank/DDBJ whole genome shotgun (WGS) entry which is preliminary data.</text>
</comment>
<dbReference type="PANTHER" id="PTHR38834">
    <property type="entry name" value="PERIPLASMIC SUBSTRATE BINDING PROTEIN FAMILY 3"/>
    <property type="match status" value="1"/>
</dbReference>
<dbReference type="RefSeq" id="WP_272751493.1">
    <property type="nucleotide sequence ID" value="NZ_JAQQLF010000008.1"/>
</dbReference>
<protein>
    <submittedName>
        <fullName evidence="2">Transporter substrate-binding domain-containing protein</fullName>
    </submittedName>
</protein>
<dbReference type="EMBL" id="JAQQLF010000008">
    <property type="protein sequence ID" value="MDC7717144.1"/>
    <property type="molecule type" value="Genomic_DNA"/>
</dbReference>
<accession>A0ABT5IX55</accession>
<proteinExistence type="predicted"/>
<gene>
    <name evidence="2" type="ORF">PQU95_07925</name>
</gene>
<keyword evidence="3" id="KW-1185">Reference proteome</keyword>
<evidence type="ECO:0000313" key="3">
    <source>
        <dbReference type="Proteomes" id="UP001219956"/>
    </source>
</evidence>
<keyword evidence="1" id="KW-0732">Signal</keyword>
<evidence type="ECO:0000313" key="2">
    <source>
        <dbReference type="EMBL" id="MDC7717144.1"/>
    </source>
</evidence>
<sequence>MKRWTQRLLVLVCWWSTCSMAQPAAATTFRVVTEDAPPFTYWHDGELAGPVLPFVDKLMQAAGLPYSHHVYPWARSLALAQHAPNVLIYALARTPEREASFHWIGELVDMRIYLYGMAGRNTPPVDSLAQVRQLRIGVINKDVRLDWFKANGFSELSPTSVGGLDLSENSEVNMLKLRRGMVDAVPVSRIAMQTYCRQSKLDCGQFRQLYPLPMTMSLYLAASKKTSYQYVNTLRYHYRKLVQDGSHHQAFSRLNDG</sequence>
<organism evidence="2 3">
    <name type="scientific">Vogesella aquatica</name>
    <dbReference type="NCBI Taxonomy" id="2984206"/>
    <lineage>
        <taxon>Bacteria</taxon>
        <taxon>Pseudomonadati</taxon>
        <taxon>Pseudomonadota</taxon>
        <taxon>Betaproteobacteria</taxon>
        <taxon>Neisseriales</taxon>
        <taxon>Chromobacteriaceae</taxon>
        <taxon>Vogesella</taxon>
    </lineage>
</organism>
<name>A0ABT5IX55_9NEIS</name>
<dbReference type="Gene3D" id="3.40.190.10">
    <property type="entry name" value="Periplasmic binding protein-like II"/>
    <property type="match status" value="2"/>
</dbReference>
<dbReference type="PANTHER" id="PTHR38834:SF3">
    <property type="entry name" value="SOLUTE-BINDING PROTEIN FAMILY 3_N-TERMINAL DOMAIN-CONTAINING PROTEIN"/>
    <property type="match status" value="1"/>
</dbReference>
<feature type="chain" id="PRO_5045053799" evidence="1">
    <location>
        <begin position="22"/>
        <end position="257"/>
    </location>
</feature>
<feature type="signal peptide" evidence="1">
    <location>
        <begin position="1"/>
        <end position="21"/>
    </location>
</feature>
<dbReference type="SUPFAM" id="SSF53850">
    <property type="entry name" value="Periplasmic binding protein-like II"/>
    <property type="match status" value="1"/>
</dbReference>
<dbReference type="Proteomes" id="UP001219956">
    <property type="component" value="Unassembled WGS sequence"/>
</dbReference>